<accession>A0A814GWE2</accession>
<dbReference type="GO" id="GO:0015031">
    <property type="term" value="P:protein transport"/>
    <property type="evidence" value="ECO:0007669"/>
    <property type="project" value="UniProtKB-KW"/>
</dbReference>
<evidence type="ECO:0000313" key="12">
    <source>
        <dbReference type="EMBL" id="CAF1001861.1"/>
    </source>
</evidence>
<proteinExistence type="inferred from homology"/>
<evidence type="ECO:0000256" key="6">
    <source>
        <dbReference type="ARBA" id="ARBA00022448"/>
    </source>
</evidence>
<evidence type="ECO:0000256" key="2">
    <source>
        <dbReference type="ARBA" id="ARBA00004123"/>
    </source>
</evidence>
<evidence type="ECO:0000256" key="10">
    <source>
        <dbReference type="SAM" id="MobiDB-lite"/>
    </source>
</evidence>
<feature type="compositionally biased region" description="Acidic residues" evidence="10">
    <location>
        <begin position="236"/>
        <end position="249"/>
    </location>
</feature>
<dbReference type="GO" id="GO:0005737">
    <property type="term" value="C:cytoplasm"/>
    <property type="evidence" value="ECO:0007669"/>
    <property type="project" value="UniProtKB-SubCell"/>
</dbReference>
<evidence type="ECO:0000256" key="8">
    <source>
        <dbReference type="ARBA" id="ARBA00022927"/>
    </source>
</evidence>
<feature type="compositionally biased region" description="Acidic residues" evidence="10">
    <location>
        <begin position="261"/>
        <end position="277"/>
    </location>
</feature>
<keyword evidence="9" id="KW-0539">Nucleus</keyword>
<feature type="domain" description="Transcription factor Iwr1" evidence="11">
    <location>
        <begin position="167"/>
        <end position="239"/>
    </location>
</feature>
<evidence type="ECO:0000313" key="13">
    <source>
        <dbReference type="Proteomes" id="UP000663879"/>
    </source>
</evidence>
<feature type="region of interest" description="Disordered" evidence="10">
    <location>
        <begin position="214"/>
        <end position="277"/>
    </location>
</feature>
<comment type="function">
    <text evidence="1">Directs RNA polymerase II nuclear import.</text>
</comment>
<sequence length="345" mass="40817">MCTIIKVKRKITEDPLECLILECKKKKIDENDSIDKKSFKQILKYGGSAQTEEELPAKIKELSTLKNAKNVPLKLADNKNEQKQLNFTIKNKKRGLSIDHETDEQTEDEDSKKIKVCSESKNINIIDVVLTEKSPEKKNKNDDDKKETITCNGVNLIREKCEPQETGYVYDIYYTKNSDIHLDLLYPNNYEIRSYNVYQDIDLIDDTVQKEVDPDHFYDDEDEDSNDEDNWRNDYPDEEDNIDDEDDDEPYAHRTNGYNDSDYDDYENGYNDYQDDDEYGGKLAAYMKKSMNLERSYNEDDSFDEEYEKEEFEDQMNKYGYSKSYAEYKQKMLKELKKDYESLDD</sequence>
<dbReference type="GO" id="GO:0005634">
    <property type="term" value="C:nucleus"/>
    <property type="evidence" value="ECO:0007669"/>
    <property type="project" value="UniProtKB-SubCell"/>
</dbReference>
<protein>
    <recommendedName>
        <fullName evidence="5">Probable RNA polymerase II nuclear localization protein SLC7A6OS</fullName>
    </recommendedName>
</protein>
<keyword evidence="8" id="KW-0653">Protein transport</keyword>
<evidence type="ECO:0000256" key="4">
    <source>
        <dbReference type="ARBA" id="ARBA00010218"/>
    </source>
</evidence>
<dbReference type="Pfam" id="PF08574">
    <property type="entry name" value="Iwr1"/>
    <property type="match status" value="1"/>
</dbReference>
<organism evidence="12 13">
    <name type="scientific">Brachionus calyciflorus</name>
    <dbReference type="NCBI Taxonomy" id="104777"/>
    <lineage>
        <taxon>Eukaryota</taxon>
        <taxon>Metazoa</taxon>
        <taxon>Spiralia</taxon>
        <taxon>Gnathifera</taxon>
        <taxon>Rotifera</taxon>
        <taxon>Eurotatoria</taxon>
        <taxon>Monogononta</taxon>
        <taxon>Pseudotrocha</taxon>
        <taxon>Ploima</taxon>
        <taxon>Brachionidae</taxon>
        <taxon>Brachionus</taxon>
    </lineage>
</organism>
<dbReference type="InterPro" id="IPR013883">
    <property type="entry name" value="TF_Iwr1_dom"/>
</dbReference>
<dbReference type="AlphaFoldDB" id="A0A814GWE2"/>
<gene>
    <name evidence="12" type="ORF">OXX778_LOCUS16446</name>
</gene>
<dbReference type="OrthoDB" id="6255506at2759"/>
<evidence type="ECO:0000256" key="7">
    <source>
        <dbReference type="ARBA" id="ARBA00022490"/>
    </source>
</evidence>
<dbReference type="Proteomes" id="UP000663879">
    <property type="component" value="Unassembled WGS sequence"/>
</dbReference>
<keyword evidence="13" id="KW-1185">Reference proteome</keyword>
<name>A0A814GWE2_9BILA</name>
<keyword evidence="7" id="KW-0963">Cytoplasm</keyword>
<dbReference type="InterPro" id="IPR040218">
    <property type="entry name" value="SLC7A6OS"/>
</dbReference>
<dbReference type="PANTHER" id="PTHR31196:SF2">
    <property type="entry name" value="RNA POLYMERASE II NUCLEAR LOCALIZATION PROTEIN SLC7A6OS-RELATED"/>
    <property type="match status" value="1"/>
</dbReference>
<feature type="compositionally biased region" description="Acidic residues" evidence="10">
    <location>
        <begin position="218"/>
        <end position="228"/>
    </location>
</feature>
<comment type="similarity">
    <text evidence="4">Belongs to the IWR1/SLC7A6OS family.</text>
</comment>
<evidence type="ECO:0000256" key="5">
    <source>
        <dbReference type="ARBA" id="ARBA00017036"/>
    </source>
</evidence>
<reference evidence="12" key="1">
    <citation type="submission" date="2021-02" db="EMBL/GenBank/DDBJ databases">
        <authorList>
            <person name="Nowell W R."/>
        </authorList>
    </citation>
    <scope>NUCLEOTIDE SEQUENCE</scope>
    <source>
        <strain evidence="12">Ploen Becks lab</strain>
    </source>
</reference>
<evidence type="ECO:0000256" key="3">
    <source>
        <dbReference type="ARBA" id="ARBA00004496"/>
    </source>
</evidence>
<keyword evidence="6" id="KW-0813">Transport</keyword>
<dbReference type="EMBL" id="CAJNOC010003889">
    <property type="protein sequence ID" value="CAF1001861.1"/>
    <property type="molecule type" value="Genomic_DNA"/>
</dbReference>
<evidence type="ECO:0000259" key="11">
    <source>
        <dbReference type="Pfam" id="PF08574"/>
    </source>
</evidence>
<dbReference type="GO" id="GO:0032502">
    <property type="term" value="P:developmental process"/>
    <property type="evidence" value="ECO:0007669"/>
    <property type="project" value="TreeGrafter"/>
</dbReference>
<comment type="subcellular location">
    <subcellularLocation>
        <location evidence="3">Cytoplasm</location>
    </subcellularLocation>
    <subcellularLocation>
        <location evidence="2">Nucleus</location>
    </subcellularLocation>
</comment>
<dbReference type="PANTHER" id="PTHR31196">
    <property type="entry name" value="RNA POLYMERASE II NUCLEAR LOCALIZATION PROTEIN SLC7A6OS-RELATED"/>
    <property type="match status" value="1"/>
</dbReference>
<evidence type="ECO:0000256" key="9">
    <source>
        <dbReference type="ARBA" id="ARBA00023242"/>
    </source>
</evidence>
<evidence type="ECO:0000256" key="1">
    <source>
        <dbReference type="ARBA" id="ARBA00003202"/>
    </source>
</evidence>
<comment type="caution">
    <text evidence="12">The sequence shown here is derived from an EMBL/GenBank/DDBJ whole genome shotgun (WGS) entry which is preliminary data.</text>
</comment>